<reference evidence="2 3" key="1">
    <citation type="submission" date="2018-11" db="EMBL/GenBank/DDBJ databases">
        <authorList>
            <consortium name="Pathogen Informatics"/>
        </authorList>
    </citation>
    <scope>NUCLEOTIDE SEQUENCE [LARGE SCALE GENOMIC DNA]</scope>
</reference>
<accession>A0A3P7EI71</accession>
<sequence>MEKRIVEEFLRHLMRTDDDLTPEEYSKTIVDMFTAYVYRAVLLTNLSMKGQPYDYENLLLRFMETPARITEQHLSVSMAQMSMSHIRLLLRRETPFTVHDMMEDIVLANEDDQTAESSSFTTNDQTAESTSFTTNSEVGCVPSDSSSKCDEPGKEKDDKDKKSNEPKVQDAQESVAGGSWMSILPKDWVSVIQDDKNHSVPRNVKSFSDAYLGGSSTK</sequence>
<evidence type="ECO:0000313" key="2">
    <source>
        <dbReference type="EMBL" id="VDM16097.1"/>
    </source>
</evidence>
<dbReference type="EMBL" id="UYWW01008833">
    <property type="protein sequence ID" value="VDM16097.1"/>
    <property type="molecule type" value="Genomic_DNA"/>
</dbReference>
<evidence type="ECO:0000313" key="3">
    <source>
        <dbReference type="Proteomes" id="UP000270924"/>
    </source>
</evidence>
<proteinExistence type="predicted"/>
<feature type="compositionally biased region" description="Basic and acidic residues" evidence="1">
    <location>
        <begin position="147"/>
        <end position="170"/>
    </location>
</feature>
<dbReference type="AlphaFoldDB" id="A0A3P7EI71"/>
<feature type="compositionally biased region" description="Polar residues" evidence="1">
    <location>
        <begin position="115"/>
        <end position="137"/>
    </location>
</feature>
<dbReference type="OrthoDB" id="5861979at2759"/>
<dbReference type="Proteomes" id="UP000270924">
    <property type="component" value="Unassembled WGS sequence"/>
</dbReference>
<evidence type="ECO:0000256" key="1">
    <source>
        <dbReference type="SAM" id="MobiDB-lite"/>
    </source>
</evidence>
<dbReference type="InParanoid" id="A0A3P7EI71"/>
<name>A0A3P7EI71_WUCBA</name>
<protein>
    <submittedName>
        <fullName evidence="2">Uncharacterized protein</fullName>
    </submittedName>
</protein>
<feature type="region of interest" description="Disordered" evidence="1">
    <location>
        <begin position="112"/>
        <end position="179"/>
    </location>
</feature>
<feature type="non-terminal residue" evidence="2">
    <location>
        <position position="218"/>
    </location>
</feature>
<keyword evidence="3" id="KW-1185">Reference proteome</keyword>
<organism evidence="2 3">
    <name type="scientific">Wuchereria bancrofti</name>
    <dbReference type="NCBI Taxonomy" id="6293"/>
    <lineage>
        <taxon>Eukaryota</taxon>
        <taxon>Metazoa</taxon>
        <taxon>Ecdysozoa</taxon>
        <taxon>Nematoda</taxon>
        <taxon>Chromadorea</taxon>
        <taxon>Rhabditida</taxon>
        <taxon>Spirurina</taxon>
        <taxon>Spiruromorpha</taxon>
        <taxon>Filarioidea</taxon>
        <taxon>Onchocercidae</taxon>
        <taxon>Wuchereria</taxon>
    </lineage>
</organism>
<feature type="region of interest" description="Disordered" evidence="1">
    <location>
        <begin position="195"/>
        <end position="218"/>
    </location>
</feature>
<gene>
    <name evidence="2" type="ORF">WBA_LOCUS9260</name>
</gene>